<accession>A0A8K0QZP3</accession>
<proteinExistence type="predicted"/>
<dbReference type="AlphaFoldDB" id="A0A8K0QZP3"/>
<reference evidence="2" key="1">
    <citation type="journal article" date="2021" name="Nat. Commun.">
        <title>Genetic determinants of endophytism in the Arabidopsis root mycobiome.</title>
        <authorList>
            <person name="Mesny F."/>
            <person name="Miyauchi S."/>
            <person name="Thiergart T."/>
            <person name="Pickel B."/>
            <person name="Atanasova L."/>
            <person name="Karlsson M."/>
            <person name="Huettel B."/>
            <person name="Barry K.W."/>
            <person name="Haridas S."/>
            <person name="Chen C."/>
            <person name="Bauer D."/>
            <person name="Andreopoulos W."/>
            <person name="Pangilinan J."/>
            <person name="LaButti K."/>
            <person name="Riley R."/>
            <person name="Lipzen A."/>
            <person name="Clum A."/>
            <person name="Drula E."/>
            <person name="Henrissat B."/>
            <person name="Kohler A."/>
            <person name="Grigoriev I.V."/>
            <person name="Martin F.M."/>
            <person name="Hacquard S."/>
        </authorList>
    </citation>
    <scope>NUCLEOTIDE SEQUENCE</scope>
    <source>
        <strain evidence="2">MPI-SDFR-AT-0120</strain>
    </source>
</reference>
<protein>
    <submittedName>
        <fullName evidence="2">Uncharacterized protein</fullName>
    </submittedName>
</protein>
<feature type="region of interest" description="Disordered" evidence="1">
    <location>
        <begin position="201"/>
        <end position="223"/>
    </location>
</feature>
<evidence type="ECO:0000313" key="3">
    <source>
        <dbReference type="Proteomes" id="UP000813461"/>
    </source>
</evidence>
<comment type="caution">
    <text evidence="2">The sequence shown here is derived from an EMBL/GenBank/DDBJ whole genome shotgun (WGS) entry which is preliminary data.</text>
</comment>
<dbReference type="Proteomes" id="UP000813461">
    <property type="component" value="Unassembled WGS sequence"/>
</dbReference>
<dbReference type="OrthoDB" id="3786709at2759"/>
<evidence type="ECO:0000256" key="1">
    <source>
        <dbReference type="SAM" id="MobiDB-lite"/>
    </source>
</evidence>
<name>A0A8K0QZP3_9PLEO</name>
<evidence type="ECO:0000313" key="2">
    <source>
        <dbReference type="EMBL" id="KAH7078586.1"/>
    </source>
</evidence>
<keyword evidence="3" id="KW-1185">Reference proteome</keyword>
<gene>
    <name evidence="2" type="ORF">FB567DRAFT_450203</name>
</gene>
<dbReference type="EMBL" id="JAGMVJ010000017">
    <property type="protein sequence ID" value="KAH7078586.1"/>
    <property type="molecule type" value="Genomic_DNA"/>
</dbReference>
<organism evidence="2 3">
    <name type="scientific">Paraphoma chrysanthemicola</name>
    <dbReference type="NCBI Taxonomy" id="798071"/>
    <lineage>
        <taxon>Eukaryota</taxon>
        <taxon>Fungi</taxon>
        <taxon>Dikarya</taxon>
        <taxon>Ascomycota</taxon>
        <taxon>Pezizomycotina</taxon>
        <taxon>Dothideomycetes</taxon>
        <taxon>Pleosporomycetidae</taxon>
        <taxon>Pleosporales</taxon>
        <taxon>Pleosporineae</taxon>
        <taxon>Phaeosphaeriaceae</taxon>
        <taxon>Paraphoma</taxon>
    </lineage>
</organism>
<sequence>MYPPYAAPFAPYERAHTPEPPQEEPYAPLVDISILNPAPNDIPPIYPAYAAMFTTSEEAREHRKRIRVAPKTQLTDLERVKRYGRQYWVHKLYDAMISISNITDNASSIHRTRFTSETAFEQSDLEATAHQLFDEALAVHERGYNRPKIYHKHVVRGKLKDLGEHSIEMRLVRICHHLRINKATVDDALRGGVTLSLLCDNPDARGNTKQSNNAGNKKRAERLKREKEMKKLEEAGKAAEKVAEKET</sequence>